<name>A0A4Q1BPB5_TREME</name>
<evidence type="ECO:0000313" key="7">
    <source>
        <dbReference type="EMBL" id="RXK39739.1"/>
    </source>
</evidence>
<dbReference type="OrthoDB" id="416217at2759"/>
<accession>A0A4Q1BPB5</accession>
<dbReference type="FunFam" id="2.60.40.790:FF:000001">
    <property type="entry name" value="Nuclear migration protein nudC"/>
    <property type="match status" value="1"/>
</dbReference>
<evidence type="ECO:0000256" key="5">
    <source>
        <dbReference type="SAM" id="MobiDB-lite"/>
    </source>
</evidence>
<evidence type="ECO:0000256" key="1">
    <source>
        <dbReference type="ARBA" id="ARBA00004496"/>
    </source>
</evidence>
<sequence>MSSTSTAPYDSMTPEQRQAHDTDQKEKERQEQAALPYSWSQELGIVTVTVSLPKGTRGRDVNVVLEKRRLKVQLKSAPEPILDGELFNDISKDDSSWTIRQIIRGDAHLHTPQWWPHVLTHHPKIDTTKIQPDNSKLSDLDGDMRTMVEKMMFDNQQKAMGKPTSDEMKKAEMLQKFKKMHPEMDFSQAKFS</sequence>
<dbReference type="InterPro" id="IPR037898">
    <property type="entry name" value="NudC_fam"/>
</dbReference>
<dbReference type="CDD" id="cd06467">
    <property type="entry name" value="p23_NUDC_like"/>
    <property type="match status" value="1"/>
</dbReference>
<dbReference type="Proteomes" id="UP000289152">
    <property type="component" value="Unassembled WGS sequence"/>
</dbReference>
<dbReference type="Pfam" id="PF04969">
    <property type="entry name" value="CS"/>
    <property type="match status" value="1"/>
</dbReference>
<comment type="subcellular location">
    <subcellularLocation>
        <location evidence="1">Cytoplasm</location>
    </subcellularLocation>
</comment>
<reference evidence="7 8" key="1">
    <citation type="submission" date="2016-06" db="EMBL/GenBank/DDBJ databases">
        <title>Evolution of pathogenesis and genome organization in the Tremellales.</title>
        <authorList>
            <person name="Cuomo C."/>
            <person name="Litvintseva A."/>
            <person name="Heitman J."/>
            <person name="Chen Y."/>
            <person name="Sun S."/>
            <person name="Springer D."/>
            <person name="Dromer F."/>
            <person name="Young S."/>
            <person name="Zeng Q."/>
            <person name="Chapman S."/>
            <person name="Gujja S."/>
            <person name="Saif S."/>
            <person name="Birren B."/>
        </authorList>
    </citation>
    <scope>NUCLEOTIDE SEQUENCE [LARGE SCALE GENOMIC DNA]</scope>
    <source>
        <strain evidence="7 8">ATCC 28783</strain>
    </source>
</reference>
<organism evidence="7 8">
    <name type="scientific">Tremella mesenterica</name>
    <name type="common">Jelly fungus</name>
    <dbReference type="NCBI Taxonomy" id="5217"/>
    <lineage>
        <taxon>Eukaryota</taxon>
        <taxon>Fungi</taxon>
        <taxon>Dikarya</taxon>
        <taxon>Basidiomycota</taxon>
        <taxon>Agaricomycotina</taxon>
        <taxon>Tremellomycetes</taxon>
        <taxon>Tremellales</taxon>
        <taxon>Tremellaceae</taxon>
        <taxon>Tremella</taxon>
    </lineage>
</organism>
<dbReference type="PANTHER" id="PTHR12356:SF3">
    <property type="entry name" value="NUCLEAR MIGRATION PROTEIN NUDC"/>
    <property type="match status" value="1"/>
</dbReference>
<keyword evidence="2" id="KW-0963">Cytoplasm</keyword>
<feature type="domain" description="CS" evidence="6">
    <location>
        <begin position="32"/>
        <end position="119"/>
    </location>
</feature>
<dbReference type="FunCoup" id="A0A4Q1BPB5">
    <property type="interactions" value="545"/>
</dbReference>
<evidence type="ECO:0000256" key="2">
    <source>
        <dbReference type="ARBA" id="ARBA00022490"/>
    </source>
</evidence>
<gene>
    <name evidence="7" type="ORF">M231_02932</name>
</gene>
<feature type="region of interest" description="Disordered" evidence="5">
    <location>
        <begin position="1"/>
        <end position="36"/>
    </location>
</feature>
<dbReference type="GO" id="GO:0005737">
    <property type="term" value="C:cytoplasm"/>
    <property type="evidence" value="ECO:0007669"/>
    <property type="project" value="UniProtKB-SubCell"/>
</dbReference>
<dbReference type="EMBL" id="SDIL01000027">
    <property type="protein sequence ID" value="RXK39739.1"/>
    <property type="molecule type" value="Genomic_DNA"/>
</dbReference>
<dbReference type="InterPro" id="IPR007052">
    <property type="entry name" value="CS_dom"/>
</dbReference>
<feature type="compositionally biased region" description="Polar residues" evidence="5">
    <location>
        <begin position="1"/>
        <end position="16"/>
    </location>
</feature>
<dbReference type="InParanoid" id="A0A4Q1BPB5"/>
<proteinExistence type="predicted"/>
<dbReference type="STRING" id="5217.A0A4Q1BPB5"/>
<dbReference type="Gene3D" id="2.60.40.790">
    <property type="match status" value="1"/>
</dbReference>
<dbReference type="SUPFAM" id="SSF49764">
    <property type="entry name" value="HSP20-like chaperones"/>
    <property type="match status" value="1"/>
</dbReference>
<evidence type="ECO:0000259" key="6">
    <source>
        <dbReference type="PROSITE" id="PS51203"/>
    </source>
</evidence>
<dbReference type="GO" id="GO:0006457">
    <property type="term" value="P:protein folding"/>
    <property type="evidence" value="ECO:0007669"/>
    <property type="project" value="TreeGrafter"/>
</dbReference>
<evidence type="ECO:0000313" key="8">
    <source>
        <dbReference type="Proteomes" id="UP000289152"/>
    </source>
</evidence>
<comment type="function">
    <text evidence="3">Required for nuclear movement. May interact between microtubules and nuclei and/or may be involved in the generation of force used to move nuclei during interphase.</text>
</comment>
<dbReference type="InterPro" id="IPR008978">
    <property type="entry name" value="HSP20-like_chaperone"/>
</dbReference>
<comment type="caution">
    <text evidence="7">The sequence shown here is derived from an EMBL/GenBank/DDBJ whole genome shotgun (WGS) entry which is preliminary data.</text>
</comment>
<evidence type="ECO:0000256" key="4">
    <source>
        <dbReference type="ARBA" id="ARBA00068398"/>
    </source>
</evidence>
<feature type="compositionally biased region" description="Basic and acidic residues" evidence="5">
    <location>
        <begin position="17"/>
        <end position="31"/>
    </location>
</feature>
<dbReference type="PANTHER" id="PTHR12356">
    <property type="entry name" value="NUCLEAR MOVEMENT PROTEIN NUDC"/>
    <property type="match status" value="1"/>
</dbReference>
<dbReference type="AlphaFoldDB" id="A0A4Q1BPB5"/>
<protein>
    <recommendedName>
        <fullName evidence="4">Nuclear movement protein nudC</fullName>
    </recommendedName>
</protein>
<evidence type="ECO:0000256" key="3">
    <source>
        <dbReference type="ARBA" id="ARBA00059400"/>
    </source>
</evidence>
<dbReference type="GO" id="GO:0051082">
    <property type="term" value="F:unfolded protein binding"/>
    <property type="evidence" value="ECO:0007669"/>
    <property type="project" value="TreeGrafter"/>
</dbReference>
<dbReference type="PROSITE" id="PS51203">
    <property type="entry name" value="CS"/>
    <property type="match status" value="1"/>
</dbReference>
<dbReference type="VEuPathDB" id="FungiDB:TREMEDRAFT_66853"/>
<keyword evidence="8" id="KW-1185">Reference proteome</keyword>